<protein>
    <recommendedName>
        <fullName evidence="4">F-box domain-containing protein</fullName>
    </recommendedName>
</protein>
<name>A0A6A6DHV0_9PEZI</name>
<proteinExistence type="predicted"/>
<keyword evidence="3" id="KW-1185">Reference proteome</keyword>
<evidence type="ECO:0000313" key="3">
    <source>
        <dbReference type="Proteomes" id="UP000800200"/>
    </source>
</evidence>
<feature type="region of interest" description="Disordered" evidence="1">
    <location>
        <begin position="253"/>
        <end position="288"/>
    </location>
</feature>
<dbReference type="Proteomes" id="UP000800200">
    <property type="component" value="Unassembled WGS sequence"/>
</dbReference>
<evidence type="ECO:0008006" key="4">
    <source>
        <dbReference type="Google" id="ProtNLM"/>
    </source>
</evidence>
<dbReference type="AlphaFoldDB" id="A0A6A6DHV0"/>
<feature type="compositionally biased region" description="Polar residues" evidence="1">
    <location>
        <begin position="253"/>
        <end position="280"/>
    </location>
</feature>
<evidence type="ECO:0000313" key="2">
    <source>
        <dbReference type="EMBL" id="KAF2177520.1"/>
    </source>
</evidence>
<organism evidence="2 3">
    <name type="scientific">Zopfia rhizophila CBS 207.26</name>
    <dbReference type="NCBI Taxonomy" id="1314779"/>
    <lineage>
        <taxon>Eukaryota</taxon>
        <taxon>Fungi</taxon>
        <taxon>Dikarya</taxon>
        <taxon>Ascomycota</taxon>
        <taxon>Pezizomycotina</taxon>
        <taxon>Dothideomycetes</taxon>
        <taxon>Dothideomycetes incertae sedis</taxon>
        <taxon>Zopfiaceae</taxon>
        <taxon>Zopfia</taxon>
    </lineage>
</organism>
<dbReference type="OrthoDB" id="5139943at2759"/>
<gene>
    <name evidence="2" type="ORF">K469DRAFT_807432</name>
</gene>
<sequence>MTIFRTPTLDTLPVEVIRKVASCSHCRTVLSVTRVNKKLFEACNGWTTFRDLILDKLGMRDSKWDYGFLLSSRLEIQLWEKRALAASEAQEHDNFHPIPPNPNFDVLCRMVYSIPDNLDTCQAIKFSLTASTISLLSGLPPASLLDTSMDNSGRKPFFPYGDHSPQVPIWDILPLTALNFGVRSILAALRYGRLCGPPRSEGKKCRINRFGQSLPARSYRRLRRVLRGSLRDVVGEQRRCELPLWAAKLSSTSGPDFVHSSSTEPPRISANQNGPTNSGKGVTFRDPTSRFSHTKLATNLGYRIPESTGIFATELGAALEQADEGIQKKSTFLLDHCRTVPDAS</sequence>
<evidence type="ECO:0000256" key="1">
    <source>
        <dbReference type="SAM" id="MobiDB-lite"/>
    </source>
</evidence>
<accession>A0A6A6DHV0</accession>
<reference evidence="2" key="1">
    <citation type="journal article" date="2020" name="Stud. Mycol.">
        <title>101 Dothideomycetes genomes: a test case for predicting lifestyles and emergence of pathogens.</title>
        <authorList>
            <person name="Haridas S."/>
            <person name="Albert R."/>
            <person name="Binder M."/>
            <person name="Bloem J."/>
            <person name="Labutti K."/>
            <person name="Salamov A."/>
            <person name="Andreopoulos B."/>
            <person name="Baker S."/>
            <person name="Barry K."/>
            <person name="Bills G."/>
            <person name="Bluhm B."/>
            <person name="Cannon C."/>
            <person name="Castanera R."/>
            <person name="Culley D."/>
            <person name="Daum C."/>
            <person name="Ezra D."/>
            <person name="Gonzalez J."/>
            <person name="Henrissat B."/>
            <person name="Kuo A."/>
            <person name="Liang C."/>
            <person name="Lipzen A."/>
            <person name="Lutzoni F."/>
            <person name="Magnuson J."/>
            <person name="Mondo S."/>
            <person name="Nolan M."/>
            <person name="Ohm R."/>
            <person name="Pangilinan J."/>
            <person name="Park H.-J."/>
            <person name="Ramirez L."/>
            <person name="Alfaro M."/>
            <person name="Sun H."/>
            <person name="Tritt A."/>
            <person name="Yoshinaga Y."/>
            <person name="Zwiers L.-H."/>
            <person name="Turgeon B."/>
            <person name="Goodwin S."/>
            <person name="Spatafora J."/>
            <person name="Crous P."/>
            <person name="Grigoriev I."/>
        </authorList>
    </citation>
    <scope>NUCLEOTIDE SEQUENCE</scope>
    <source>
        <strain evidence="2">CBS 207.26</strain>
    </source>
</reference>
<dbReference type="EMBL" id="ML994687">
    <property type="protein sequence ID" value="KAF2177520.1"/>
    <property type="molecule type" value="Genomic_DNA"/>
</dbReference>